<dbReference type="EMBL" id="MW091323">
    <property type="protein sequence ID" value="UNO36809.1"/>
    <property type="molecule type" value="mRNA"/>
</dbReference>
<feature type="signal peptide" evidence="8">
    <location>
        <begin position="1"/>
        <end position="21"/>
    </location>
</feature>
<keyword evidence="3" id="KW-0313">Glucose metabolism</keyword>
<comment type="subunit">
    <text evidence="6">Heterodimer of A and B chains; disulfide-linked.</text>
</comment>
<sequence>MTTSSYFLLVALGLLLYVCQSSFGNQYTRDPDTTADINHICGPDVFVYFGKLCPGKRNDAGKKRGRASPLWKRRRFLSMLKARAKRNEAFLLQRAQPNIVSECCEKGCTNEEFKHYCPSLLG</sequence>
<evidence type="ECO:0000256" key="4">
    <source>
        <dbReference type="ARBA" id="ARBA00022656"/>
    </source>
</evidence>
<dbReference type="Gene3D" id="1.10.100.10">
    <property type="entry name" value="Insulin-like"/>
    <property type="match status" value="1"/>
</dbReference>
<reference evidence="10" key="1">
    <citation type="submission" date="2020-10" db="EMBL/GenBank/DDBJ databases">
        <authorList>
            <person name="Olivera B.M."/>
            <person name="Safavi-Hemami H."/>
        </authorList>
    </citation>
    <scope>NUCLEOTIDE SEQUENCE</scope>
</reference>
<keyword evidence="8" id="KW-0732">Signal</keyword>
<proteinExistence type="evidence at transcript level"/>
<evidence type="ECO:0000256" key="5">
    <source>
        <dbReference type="ARBA" id="ARBA00023277"/>
    </source>
</evidence>
<dbReference type="InterPro" id="IPR016179">
    <property type="entry name" value="Insulin-like"/>
</dbReference>
<dbReference type="GO" id="GO:0006006">
    <property type="term" value="P:glucose metabolic process"/>
    <property type="evidence" value="ECO:0007669"/>
    <property type="project" value="UniProtKB-KW"/>
</dbReference>
<dbReference type="SUPFAM" id="SSF56994">
    <property type="entry name" value="Insulin-like"/>
    <property type="match status" value="1"/>
</dbReference>
<dbReference type="SMART" id="SM00078">
    <property type="entry name" value="IlGF"/>
    <property type="match status" value="1"/>
</dbReference>
<evidence type="ECO:0000256" key="8">
    <source>
        <dbReference type="SAM" id="SignalP"/>
    </source>
</evidence>
<name>A0A8T9ISR5_9COND</name>
<comment type="subcellular location">
    <subcellularLocation>
        <location evidence="7">Secreted</location>
    </subcellularLocation>
</comment>
<keyword evidence="7" id="KW-0964">Secreted</keyword>
<dbReference type="GO" id="GO:0005179">
    <property type="term" value="F:hormone activity"/>
    <property type="evidence" value="ECO:0007669"/>
    <property type="project" value="InterPro"/>
</dbReference>
<dbReference type="Pfam" id="PF00049">
    <property type="entry name" value="Insulin"/>
    <property type="match status" value="1"/>
</dbReference>
<feature type="chain" id="PRO_5035742538" evidence="8">
    <location>
        <begin position="22"/>
        <end position="122"/>
    </location>
</feature>
<dbReference type="PROSITE" id="PS00262">
    <property type="entry name" value="INSULIN"/>
    <property type="match status" value="1"/>
</dbReference>
<keyword evidence="5" id="KW-0119">Carbohydrate metabolism</keyword>
<organism evidence="10">
    <name type="scientific">Conus laterculatus</name>
    <dbReference type="NCBI Taxonomy" id="552401"/>
    <lineage>
        <taxon>Eukaryota</taxon>
        <taxon>Metazoa</taxon>
        <taxon>Spiralia</taxon>
        <taxon>Lophotrochozoa</taxon>
        <taxon>Mollusca</taxon>
        <taxon>Gastropoda</taxon>
        <taxon>Caenogastropoda</taxon>
        <taxon>Neogastropoda</taxon>
        <taxon>Conoidea</taxon>
        <taxon>Conidae</taxon>
        <taxon>Conus</taxon>
        <taxon>Phasmoconus</taxon>
    </lineage>
</organism>
<evidence type="ECO:0000256" key="2">
    <source>
        <dbReference type="ARBA" id="ARBA00022479"/>
    </source>
</evidence>
<evidence type="ECO:0000256" key="6">
    <source>
        <dbReference type="ARBA" id="ARBA00024050"/>
    </source>
</evidence>
<dbReference type="InterPro" id="IPR022353">
    <property type="entry name" value="Insulin_CS"/>
</dbReference>
<dbReference type="GO" id="GO:0090729">
    <property type="term" value="F:toxin activity"/>
    <property type="evidence" value="ECO:0007669"/>
    <property type="project" value="UniProtKB-KW"/>
</dbReference>
<feature type="domain" description="Insulin-like" evidence="9">
    <location>
        <begin position="38"/>
        <end position="117"/>
    </location>
</feature>
<dbReference type="GO" id="GO:0005576">
    <property type="term" value="C:extracellular region"/>
    <property type="evidence" value="ECO:0007669"/>
    <property type="project" value="UniProtKB-SubCell"/>
</dbReference>
<evidence type="ECO:0000256" key="7">
    <source>
        <dbReference type="RuleBase" id="RU000406"/>
    </source>
</evidence>
<evidence type="ECO:0000256" key="3">
    <source>
        <dbReference type="ARBA" id="ARBA00022526"/>
    </source>
</evidence>
<reference evidence="10" key="2">
    <citation type="submission" date="2022-04" db="EMBL/GenBank/DDBJ databases">
        <title>Visualization of Insulin Receptor Activation by a Novel Insulin Analog with Elongated A-chain.</title>
        <authorList>
            <person name="Xiong X."/>
            <person name="Blakely A."/>
            <person name="Kim J.H."/>
            <person name="Menting J."/>
            <person name="Agrawal R."/>
            <person name="Gutmann T."/>
            <person name="Schaefer I.B."/>
            <person name="Zhang Y.W."/>
            <person name="Lawrence M.C."/>
            <person name="Coskun U."/>
            <person name="Fisher S.J."/>
            <person name="Forbes B."/>
            <person name="Safavi-Hemami H."/>
            <person name="Hill C.P."/>
            <person name="Hung-Chieh Chou D."/>
        </authorList>
    </citation>
    <scope>NUCLEOTIDE SEQUENCE</scope>
</reference>
<protein>
    <submittedName>
        <fullName evidence="10">Venom gland insulin La1</fullName>
    </submittedName>
</protein>
<evidence type="ECO:0000313" key="10">
    <source>
        <dbReference type="EMBL" id="UNO36809.1"/>
    </source>
</evidence>
<evidence type="ECO:0000259" key="9">
    <source>
        <dbReference type="SMART" id="SM00078"/>
    </source>
</evidence>
<accession>A0A8T9ISR5</accession>
<keyword evidence="4" id="KW-0800">Toxin</keyword>
<dbReference type="InterPro" id="IPR036438">
    <property type="entry name" value="Insulin-like_sf"/>
</dbReference>
<comment type="similarity">
    <text evidence="1 7">Belongs to the insulin family.</text>
</comment>
<dbReference type="AlphaFoldDB" id="A0A8T9ISR5"/>
<keyword evidence="2" id="KW-0301">Gamma-carboxyglutamic acid</keyword>
<evidence type="ECO:0000256" key="1">
    <source>
        <dbReference type="ARBA" id="ARBA00009034"/>
    </source>
</evidence>